<gene>
    <name evidence="1" type="ORF">B0T21DRAFT_272424</name>
</gene>
<dbReference type="InterPro" id="IPR002347">
    <property type="entry name" value="SDR_fam"/>
</dbReference>
<dbReference type="AlphaFoldDB" id="A0AA40K6J3"/>
<dbReference type="SUPFAM" id="SSF51735">
    <property type="entry name" value="NAD(P)-binding Rossmann-fold domains"/>
    <property type="match status" value="1"/>
</dbReference>
<dbReference type="GO" id="GO:0016616">
    <property type="term" value="F:oxidoreductase activity, acting on the CH-OH group of donors, NAD or NADP as acceptor"/>
    <property type="evidence" value="ECO:0007669"/>
    <property type="project" value="TreeGrafter"/>
</dbReference>
<evidence type="ECO:0000313" key="1">
    <source>
        <dbReference type="EMBL" id="KAK0747242.1"/>
    </source>
</evidence>
<organism evidence="1 2">
    <name type="scientific">Apiosordaria backusii</name>
    <dbReference type="NCBI Taxonomy" id="314023"/>
    <lineage>
        <taxon>Eukaryota</taxon>
        <taxon>Fungi</taxon>
        <taxon>Dikarya</taxon>
        <taxon>Ascomycota</taxon>
        <taxon>Pezizomycotina</taxon>
        <taxon>Sordariomycetes</taxon>
        <taxon>Sordariomycetidae</taxon>
        <taxon>Sordariales</taxon>
        <taxon>Lasiosphaeriaceae</taxon>
        <taxon>Apiosordaria</taxon>
    </lineage>
</organism>
<feature type="non-terminal residue" evidence="1">
    <location>
        <position position="1"/>
    </location>
</feature>
<dbReference type="EMBL" id="JAUKTV010000001">
    <property type="protein sequence ID" value="KAK0747242.1"/>
    <property type="molecule type" value="Genomic_DNA"/>
</dbReference>
<accession>A0AA40K6J3</accession>
<dbReference type="InterPro" id="IPR036291">
    <property type="entry name" value="NAD(P)-bd_dom_sf"/>
</dbReference>
<name>A0AA40K6J3_9PEZI</name>
<feature type="non-terminal residue" evidence="1">
    <location>
        <position position="174"/>
    </location>
</feature>
<proteinExistence type="predicted"/>
<dbReference type="PANTHER" id="PTHR45458:SF3">
    <property type="entry name" value="CHAIN DEHYDROGENASE (ATSC), PUTATIVE-RELATED"/>
    <property type="match status" value="1"/>
</dbReference>
<comment type="caution">
    <text evidence="1">The sequence shown here is derived from an EMBL/GenBank/DDBJ whole genome shotgun (WGS) entry which is preliminary data.</text>
</comment>
<protein>
    <submittedName>
        <fullName evidence="1">Uncharacterized protein</fullName>
    </submittedName>
</protein>
<dbReference type="PANTHER" id="PTHR45458">
    <property type="entry name" value="SHORT-CHAIN DEHYDROGENASE/REDUCTASE SDR"/>
    <property type="match status" value="1"/>
</dbReference>
<keyword evidence="2" id="KW-1185">Reference proteome</keyword>
<dbReference type="Gene3D" id="3.40.50.720">
    <property type="entry name" value="NAD(P)-binding Rossmann-like Domain"/>
    <property type="match status" value="1"/>
</dbReference>
<sequence>LVRNFDLFLPIGELGKYPEELTKTFREAFEINVTGNVHLFNLFLPLIIAGKTKKIITISPGLADNAFTNQWGATPGALYAASKAAMNTVIAKFNAQYKKDGVLFLALCPGPVEVGHYDGATAEDLAAVEPLLNIFKEYAPGYEKPKAPKVSVRMMRDVIDAVSLEKGDGGAFLS</sequence>
<dbReference type="Pfam" id="PF00106">
    <property type="entry name" value="adh_short"/>
    <property type="match status" value="1"/>
</dbReference>
<reference evidence="1" key="1">
    <citation type="submission" date="2023-06" db="EMBL/GenBank/DDBJ databases">
        <title>Genome-scale phylogeny and comparative genomics of the fungal order Sordariales.</title>
        <authorList>
            <consortium name="Lawrence Berkeley National Laboratory"/>
            <person name="Hensen N."/>
            <person name="Bonometti L."/>
            <person name="Westerberg I."/>
            <person name="Brannstrom I.O."/>
            <person name="Guillou S."/>
            <person name="Cros-Aarteil S."/>
            <person name="Calhoun S."/>
            <person name="Haridas S."/>
            <person name="Kuo A."/>
            <person name="Mondo S."/>
            <person name="Pangilinan J."/>
            <person name="Riley R."/>
            <person name="Labutti K."/>
            <person name="Andreopoulos B."/>
            <person name="Lipzen A."/>
            <person name="Chen C."/>
            <person name="Yanf M."/>
            <person name="Daum C."/>
            <person name="Ng V."/>
            <person name="Clum A."/>
            <person name="Steindorff A."/>
            <person name="Ohm R."/>
            <person name="Martin F."/>
            <person name="Silar P."/>
            <person name="Natvig D."/>
            <person name="Lalanne C."/>
            <person name="Gautier V."/>
            <person name="Ament-Velasquez S.L."/>
            <person name="Kruys A."/>
            <person name="Hutchinson M.I."/>
            <person name="Powell A.J."/>
            <person name="Barry K."/>
            <person name="Miller A.N."/>
            <person name="Grigoriev I.V."/>
            <person name="Debuchy R."/>
            <person name="Gladieux P."/>
            <person name="Thoren M.H."/>
            <person name="Johannesson H."/>
        </authorList>
    </citation>
    <scope>NUCLEOTIDE SEQUENCE</scope>
    <source>
        <strain evidence="1">CBS 540.89</strain>
    </source>
</reference>
<dbReference type="InterPro" id="IPR052184">
    <property type="entry name" value="SDR_enzymes"/>
</dbReference>
<dbReference type="Proteomes" id="UP001172159">
    <property type="component" value="Unassembled WGS sequence"/>
</dbReference>
<evidence type="ECO:0000313" key="2">
    <source>
        <dbReference type="Proteomes" id="UP001172159"/>
    </source>
</evidence>